<dbReference type="InterPro" id="IPR008928">
    <property type="entry name" value="6-hairpin_glycosidase_sf"/>
</dbReference>
<dbReference type="InParanoid" id="A0A024GSN4"/>
<comment type="similarity">
    <text evidence="1 4">Belongs to the glycosyl hydrolase 37 family.</text>
</comment>
<sequence length="747" mass="86406">MMKMLTRLGRNPSTDIQRSDEQQRNKRTCSCPKCFLTRSYGTLSQTEQDRTCKEERMSHNCIGSREHHMTLRSVMNSVKRHAFVIGLTMFLTISVSVLFVHTQSQIDSKPSVIKNEKFMGSLTDLYQKIIDDTKRDFLEAQQSGDTNWSQNWLQRLDPAITELMSLYCHGEVLHTIQMANVFQDSKYFVDMPIRSNSSAKLIFHDFEHRQLSLKKFVAAHNGSKDLEKDKAEYVGLLREFLNRHFDQPGSDMIPATPNDYQEHTLPPLISTIKNSEYQNWAFELHQLWKHLGRIPQSSVRGSYLHTKPEDMQQEGIKSSQYIVVVPGGRFRESYYWDSLWIITGLLISDLKETARNVVNNLLNYVAEYGFVPNGGRIYYLTRSQPPMLSEMVKLIAQYTRNTTLTEFDLEYLSYAVPILEKEYSFWMKEGPGGHAVTFLRRKIDENGQYSVVTHTLNRYISQANHPRPESYREDFVIASSMYPTANNSVNQARQDRLKKNWYNDLIAAAESGWDFSSRWLRDGVDLRTVYTSLVLPVDLNAFMFRMEENLRDFHIALGNRHRARFFDAAATRRAHAIEDVLWNEKEKCWKDYDLERHSHRMIRAASDYSPLWAKAFNMSDTQRVKDVIVSLNVSGLIQSAGVQATTTFTGQQWDAPNAWPPEQDLIIEGLLNLNTPESNAMARDLARRWVHSGFIAWKHTGLMYEKYNATQAGNVGYGGEYFPQFGFGWANGVILKYLTIHQNLLLD</sequence>
<dbReference type="Gene3D" id="1.50.10.10">
    <property type="match status" value="1"/>
</dbReference>
<keyword evidence="3 4" id="KW-0326">Glycosidase</keyword>
<keyword evidence="6" id="KW-0812">Transmembrane</keyword>
<protein>
    <recommendedName>
        <fullName evidence="4">Trehalase</fullName>
        <ecNumber evidence="4">3.2.1.28</ecNumber>
    </recommendedName>
    <alternativeName>
        <fullName evidence="4">Alpha-trehalose glucohydrolase</fullName>
    </alternativeName>
</protein>
<gene>
    <name evidence="7" type="ORF">BN9_112460</name>
</gene>
<dbReference type="EC" id="3.2.1.28" evidence="4"/>
<evidence type="ECO:0000256" key="5">
    <source>
        <dbReference type="SAM" id="MobiDB-lite"/>
    </source>
</evidence>
<dbReference type="InterPro" id="IPR012341">
    <property type="entry name" value="6hp_glycosidase-like_sf"/>
</dbReference>
<dbReference type="PANTHER" id="PTHR23403:SF1">
    <property type="entry name" value="TREHALASE"/>
    <property type="match status" value="1"/>
</dbReference>
<evidence type="ECO:0000256" key="3">
    <source>
        <dbReference type="ARBA" id="ARBA00023295"/>
    </source>
</evidence>
<comment type="catalytic activity">
    <reaction evidence="4">
        <text>alpha,alpha-trehalose + H2O = alpha-D-glucose + beta-D-glucose</text>
        <dbReference type="Rhea" id="RHEA:32675"/>
        <dbReference type="ChEBI" id="CHEBI:15377"/>
        <dbReference type="ChEBI" id="CHEBI:15903"/>
        <dbReference type="ChEBI" id="CHEBI:16551"/>
        <dbReference type="ChEBI" id="CHEBI:17925"/>
        <dbReference type="EC" id="3.2.1.28"/>
    </reaction>
</comment>
<dbReference type="OrthoDB" id="3542292at2759"/>
<keyword evidence="8" id="KW-1185">Reference proteome</keyword>
<evidence type="ECO:0000256" key="1">
    <source>
        <dbReference type="ARBA" id="ARBA00005615"/>
    </source>
</evidence>
<dbReference type="Pfam" id="PF01204">
    <property type="entry name" value="Trehalase"/>
    <property type="match status" value="1"/>
</dbReference>
<proteinExistence type="inferred from homology"/>
<comment type="caution">
    <text evidence="7">The sequence shown here is derived from an EMBL/GenBank/DDBJ whole genome shotgun (WGS) entry which is preliminary data.</text>
</comment>
<organism evidence="7 8">
    <name type="scientific">Albugo candida</name>
    <dbReference type="NCBI Taxonomy" id="65357"/>
    <lineage>
        <taxon>Eukaryota</taxon>
        <taxon>Sar</taxon>
        <taxon>Stramenopiles</taxon>
        <taxon>Oomycota</taxon>
        <taxon>Peronosporomycetes</taxon>
        <taxon>Albuginales</taxon>
        <taxon>Albuginaceae</taxon>
        <taxon>Albugo</taxon>
    </lineage>
</organism>
<dbReference type="Proteomes" id="UP000053237">
    <property type="component" value="Unassembled WGS sequence"/>
</dbReference>
<name>A0A024GSN4_9STRA</name>
<keyword evidence="2 4" id="KW-0378">Hydrolase</keyword>
<evidence type="ECO:0000313" key="8">
    <source>
        <dbReference type="Proteomes" id="UP000053237"/>
    </source>
</evidence>
<evidence type="ECO:0000256" key="2">
    <source>
        <dbReference type="ARBA" id="ARBA00022801"/>
    </source>
</evidence>
<dbReference type="InterPro" id="IPR018232">
    <property type="entry name" value="Glyco_hydro_37_CS"/>
</dbReference>
<dbReference type="PANTHER" id="PTHR23403">
    <property type="entry name" value="TREHALASE"/>
    <property type="match status" value="1"/>
</dbReference>
<evidence type="ECO:0000313" key="7">
    <source>
        <dbReference type="EMBL" id="CCI49800.1"/>
    </source>
</evidence>
<keyword evidence="6" id="KW-1133">Transmembrane helix</keyword>
<dbReference type="PROSITE" id="PS00928">
    <property type="entry name" value="TREHALASE_2"/>
    <property type="match status" value="1"/>
</dbReference>
<feature type="transmembrane region" description="Helical" evidence="6">
    <location>
        <begin position="82"/>
        <end position="101"/>
    </location>
</feature>
<evidence type="ECO:0000256" key="6">
    <source>
        <dbReference type="SAM" id="Phobius"/>
    </source>
</evidence>
<reference evidence="7 8" key="1">
    <citation type="submission" date="2012-05" db="EMBL/GenBank/DDBJ databases">
        <title>Recombination and specialization in a pathogen metapopulation.</title>
        <authorList>
            <person name="Gardiner A."/>
            <person name="Kemen E."/>
            <person name="Schultz-Larsen T."/>
            <person name="MacLean D."/>
            <person name="Van Oosterhout C."/>
            <person name="Jones J.D.G."/>
        </authorList>
    </citation>
    <scope>NUCLEOTIDE SEQUENCE [LARGE SCALE GENOMIC DNA]</scope>
    <source>
        <strain evidence="7 8">Ac Nc2</strain>
    </source>
</reference>
<dbReference type="GO" id="GO:0005993">
    <property type="term" value="P:trehalose catabolic process"/>
    <property type="evidence" value="ECO:0007669"/>
    <property type="project" value="TreeGrafter"/>
</dbReference>
<dbReference type="EMBL" id="CAIX01000346">
    <property type="protein sequence ID" value="CCI49800.1"/>
    <property type="molecule type" value="Genomic_DNA"/>
</dbReference>
<dbReference type="AlphaFoldDB" id="A0A024GSN4"/>
<dbReference type="GO" id="GO:0004555">
    <property type="term" value="F:alpha,alpha-trehalase activity"/>
    <property type="evidence" value="ECO:0007669"/>
    <property type="project" value="UniProtKB-EC"/>
</dbReference>
<accession>A0A024GSN4</accession>
<keyword evidence="6" id="KW-0472">Membrane</keyword>
<dbReference type="PRINTS" id="PR00744">
    <property type="entry name" value="GLHYDRLASE37"/>
</dbReference>
<dbReference type="SUPFAM" id="SSF48208">
    <property type="entry name" value="Six-hairpin glycosidases"/>
    <property type="match status" value="1"/>
</dbReference>
<dbReference type="InterPro" id="IPR001661">
    <property type="entry name" value="Glyco_hydro_37"/>
</dbReference>
<feature type="region of interest" description="Disordered" evidence="5">
    <location>
        <begin position="1"/>
        <end position="23"/>
    </location>
</feature>
<evidence type="ECO:0000256" key="4">
    <source>
        <dbReference type="RuleBase" id="RU361180"/>
    </source>
</evidence>
<dbReference type="STRING" id="65357.A0A024GSN4"/>